<dbReference type="PANTHER" id="PTHR35871">
    <property type="entry name" value="EXPRESSED PROTEIN"/>
    <property type="match status" value="1"/>
</dbReference>
<dbReference type="Proteomes" id="UP001201163">
    <property type="component" value="Unassembled WGS sequence"/>
</dbReference>
<dbReference type="EMBL" id="JAKELL010000145">
    <property type="protein sequence ID" value="KAH8980098.1"/>
    <property type="molecule type" value="Genomic_DNA"/>
</dbReference>
<evidence type="ECO:0000313" key="2">
    <source>
        <dbReference type="Proteomes" id="UP001201163"/>
    </source>
</evidence>
<protein>
    <submittedName>
        <fullName evidence="1">Uncharacterized protein</fullName>
    </submittedName>
</protein>
<evidence type="ECO:0000313" key="1">
    <source>
        <dbReference type="EMBL" id="KAH8980098.1"/>
    </source>
</evidence>
<feature type="non-terminal residue" evidence="1">
    <location>
        <position position="1"/>
    </location>
</feature>
<feature type="non-terminal residue" evidence="1">
    <location>
        <position position="68"/>
    </location>
</feature>
<dbReference type="AlphaFoldDB" id="A0AAD4LA16"/>
<reference evidence="1" key="1">
    <citation type="submission" date="2022-01" db="EMBL/GenBank/DDBJ databases">
        <title>Comparative genomics reveals a dynamic genome evolution in the ectomycorrhizal milk-cap (Lactarius) mushrooms.</title>
        <authorList>
            <consortium name="DOE Joint Genome Institute"/>
            <person name="Lebreton A."/>
            <person name="Tang N."/>
            <person name="Kuo A."/>
            <person name="LaButti K."/>
            <person name="Drula E."/>
            <person name="Barry K."/>
            <person name="Clum A."/>
            <person name="Lipzen A."/>
            <person name="Mousain D."/>
            <person name="Ng V."/>
            <person name="Wang R."/>
            <person name="Wang X."/>
            <person name="Dai Y."/>
            <person name="Henrissat B."/>
            <person name="Grigoriev I.V."/>
            <person name="Guerin-Laguette A."/>
            <person name="Yu F."/>
            <person name="Martin F.M."/>
        </authorList>
    </citation>
    <scope>NUCLEOTIDE SEQUENCE</scope>
    <source>
        <strain evidence="1">QP</strain>
    </source>
</reference>
<proteinExistence type="predicted"/>
<gene>
    <name evidence="1" type="ORF">EDB92DRAFT_1762144</name>
</gene>
<name>A0AAD4LA16_9AGAM</name>
<organism evidence="1 2">
    <name type="scientific">Lactarius akahatsu</name>
    <dbReference type="NCBI Taxonomy" id="416441"/>
    <lineage>
        <taxon>Eukaryota</taxon>
        <taxon>Fungi</taxon>
        <taxon>Dikarya</taxon>
        <taxon>Basidiomycota</taxon>
        <taxon>Agaricomycotina</taxon>
        <taxon>Agaricomycetes</taxon>
        <taxon>Russulales</taxon>
        <taxon>Russulaceae</taxon>
        <taxon>Lactarius</taxon>
    </lineage>
</organism>
<keyword evidence="2" id="KW-1185">Reference proteome</keyword>
<accession>A0AAD4LA16</accession>
<sequence>GIEKPSISEHMAHCWLGRLGWRYEKQKSSMYIDGHEHKDVVQYRSAFVQRFKQYKRCFHVWDNNGEEL</sequence>
<dbReference type="PANTHER" id="PTHR35871:SF1">
    <property type="entry name" value="CXC1-LIKE CYSTEINE CLUSTER ASSOCIATED WITH KDZ TRANSPOSASES DOMAIN-CONTAINING PROTEIN"/>
    <property type="match status" value="1"/>
</dbReference>
<comment type="caution">
    <text evidence="1">The sequence shown here is derived from an EMBL/GenBank/DDBJ whole genome shotgun (WGS) entry which is preliminary data.</text>
</comment>